<keyword evidence="2" id="KW-1185">Reference proteome</keyword>
<evidence type="ECO:0000313" key="1">
    <source>
        <dbReference type="EMBL" id="SKB80070.1"/>
    </source>
</evidence>
<dbReference type="EMBL" id="FUYL01000011">
    <property type="protein sequence ID" value="SKB80070.1"/>
    <property type="molecule type" value="Genomic_DNA"/>
</dbReference>
<reference evidence="2" key="1">
    <citation type="submission" date="2017-02" db="EMBL/GenBank/DDBJ databases">
        <authorList>
            <person name="Varghese N."/>
            <person name="Submissions S."/>
        </authorList>
    </citation>
    <scope>NUCLEOTIDE SEQUENCE [LARGE SCALE GENOMIC DNA]</scope>
    <source>
        <strain evidence="2">DSM 23546</strain>
    </source>
</reference>
<dbReference type="Proteomes" id="UP000190339">
    <property type="component" value="Unassembled WGS sequence"/>
</dbReference>
<protein>
    <submittedName>
        <fullName evidence="1">Uncharacterized protein</fullName>
    </submittedName>
</protein>
<dbReference type="AlphaFoldDB" id="A0A1T5E881"/>
<dbReference type="RefSeq" id="WP_143814525.1">
    <property type="nucleotide sequence ID" value="NZ_CAXBOB010000252.1"/>
</dbReference>
<name>A0A1T5E881_9FLAO</name>
<proteinExistence type="predicted"/>
<organism evidence="1 2">
    <name type="scientific">Maribacter arcticus</name>
    <dbReference type="NCBI Taxonomy" id="561365"/>
    <lineage>
        <taxon>Bacteria</taxon>
        <taxon>Pseudomonadati</taxon>
        <taxon>Bacteroidota</taxon>
        <taxon>Flavobacteriia</taxon>
        <taxon>Flavobacteriales</taxon>
        <taxon>Flavobacteriaceae</taxon>
        <taxon>Maribacter</taxon>
    </lineage>
</organism>
<accession>A0A1T5E881</accession>
<sequence length="128" mass="14816">MQVNLIAQEKMEKFQTQFGEIFIVSNSKSSTIGNLDESVEIEIIDFIEEWGYDATPEDENRNYYSDVQYTLGVQVKDLEKRFSFYSSDIKQKDSVAFDFGSHKILILSDKYTNSSALIEMIITKKDNK</sequence>
<evidence type="ECO:0000313" key="2">
    <source>
        <dbReference type="Proteomes" id="UP000190339"/>
    </source>
</evidence>
<dbReference type="STRING" id="561365.SAMN05660866_03376"/>
<gene>
    <name evidence="1" type="ORF">SAMN05660866_03376</name>
</gene>